<comment type="caution">
    <text evidence="1">The sequence shown here is derived from an EMBL/GenBank/DDBJ whole genome shotgun (WGS) entry which is preliminary data.</text>
</comment>
<evidence type="ECO:0000313" key="1">
    <source>
        <dbReference type="EMBL" id="PZW20553.1"/>
    </source>
</evidence>
<keyword evidence="2" id="KW-1185">Reference proteome</keyword>
<reference evidence="1 2" key="1">
    <citation type="submission" date="2018-06" db="EMBL/GenBank/DDBJ databases">
        <title>Genomic Encyclopedia of Archaeal and Bacterial Type Strains, Phase II (KMG-II): from individual species to whole genera.</title>
        <authorList>
            <person name="Goeker M."/>
        </authorList>
    </citation>
    <scope>NUCLEOTIDE SEQUENCE [LARGE SCALE GENOMIC DNA]</scope>
    <source>
        <strain evidence="1 2">ATCC BAA-1881</strain>
    </source>
</reference>
<evidence type="ECO:0000313" key="2">
    <source>
        <dbReference type="Proteomes" id="UP000248806"/>
    </source>
</evidence>
<gene>
    <name evidence="1" type="ORF">EI42_05926</name>
</gene>
<proteinExistence type="predicted"/>
<sequence>MITGLCFVALTYHSQFIHVNKLETITAPIRTHNAESTQNLQEFLLRSQ</sequence>
<dbReference type="Proteomes" id="UP000248806">
    <property type="component" value="Unassembled WGS sequence"/>
</dbReference>
<accession>A0A326TVA9</accession>
<organism evidence="1 2">
    <name type="scientific">Thermosporothrix hazakensis</name>
    <dbReference type="NCBI Taxonomy" id="644383"/>
    <lineage>
        <taxon>Bacteria</taxon>
        <taxon>Bacillati</taxon>
        <taxon>Chloroflexota</taxon>
        <taxon>Ktedonobacteria</taxon>
        <taxon>Ktedonobacterales</taxon>
        <taxon>Thermosporotrichaceae</taxon>
        <taxon>Thermosporothrix</taxon>
    </lineage>
</organism>
<dbReference type="AlphaFoldDB" id="A0A326TVA9"/>
<name>A0A326TVA9_THEHA</name>
<dbReference type="EMBL" id="QKUF01000042">
    <property type="protein sequence ID" value="PZW20553.1"/>
    <property type="molecule type" value="Genomic_DNA"/>
</dbReference>
<protein>
    <submittedName>
        <fullName evidence="1">Uncharacterized protein</fullName>
    </submittedName>
</protein>